<evidence type="ECO:0000256" key="4">
    <source>
        <dbReference type="ARBA" id="ARBA00022842"/>
    </source>
</evidence>
<dbReference type="HAMAP" id="MF_00097">
    <property type="entry name" value="TMP_synthase"/>
    <property type="match status" value="1"/>
</dbReference>
<comment type="catalytic activity">
    <reaction evidence="7 9 10">
        <text>2-(2-carboxy-4-methylthiazol-5-yl)ethyl phosphate + 4-amino-2-methyl-5-(diphosphooxymethyl)pyrimidine + 2 H(+) = thiamine phosphate + CO2 + diphosphate</text>
        <dbReference type="Rhea" id="RHEA:47848"/>
        <dbReference type="ChEBI" id="CHEBI:15378"/>
        <dbReference type="ChEBI" id="CHEBI:16526"/>
        <dbReference type="ChEBI" id="CHEBI:33019"/>
        <dbReference type="ChEBI" id="CHEBI:37575"/>
        <dbReference type="ChEBI" id="CHEBI:57841"/>
        <dbReference type="ChEBI" id="CHEBI:62890"/>
        <dbReference type="EC" id="2.5.1.3"/>
    </reaction>
</comment>
<gene>
    <name evidence="9" type="primary">thiE</name>
    <name evidence="13" type="ORF">Abiwalacus_14850</name>
</gene>
<feature type="binding site" evidence="9">
    <location>
        <position position="171"/>
    </location>
    <ligand>
        <name>2-[(2R,5Z)-2-carboxy-4-methylthiazol-5(2H)-ylidene]ethyl phosphate</name>
        <dbReference type="ChEBI" id="CHEBI:62899"/>
    </ligand>
</feature>
<dbReference type="RefSeq" id="WP_251828210.1">
    <property type="nucleotide sequence ID" value="NZ_AP025943.1"/>
</dbReference>
<keyword evidence="14" id="KW-1185">Reference proteome</keyword>
<dbReference type="Proteomes" id="UP001062263">
    <property type="component" value="Chromosome"/>
</dbReference>
<name>A0ABM7ZGQ8_9BACT</name>
<evidence type="ECO:0000256" key="2">
    <source>
        <dbReference type="ARBA" id="ARBA00022679"/>
    </source>
</evidence>
<evidence type="ECO:0000256" key="10">
    <source>
        <dbReference type="RuleBase" id="RU003826"/>
    </source>
</evidence>
<dbReference type="EMBL" id="AP025943">
    <property type="protein sequence ID" value="BDL43911.1"/>
    <property type="molecule type" value="Genomic_DNA"/>
</dbReference>
<comment type="similarity">
    <text evidence="9 10">Belongs to the thiamine-phosphate synthase family.</text>
</comment>
<organism evidence="13 14">
    <name type="scientific">Akkermansia biwaensis</name>
    <dbReference type="NCBI Taxonomy" id="2946555"/>
    <lineage>
        <taxon>Bacteria</taxon>
        <taxon>Pseudomonadati</taxon>
        <taxon>Verrucomicrobiota</taxon>
        <taxon>Verrucomicrobiia</taxon>
        <taxon>Verrucomicrobiales</taxon>
        <taxon>Akkermansiaceae</taxon>
        <taxon>Akkermansia</taxon>
    </lineage>
</organism>
<comment type="pathway">
    <text evidence="1 9 11">Cofactor biosynthesis; thiamine diphosphate biosynthesis; thiamine phosphate from 4-amino-2-methyl-5-diphosphomethylpyrimidine and 4-methyl-5-(2-phosphoethyl)-thiazole: step 1/1.</text>
</comment>
<keyword evidence="2 9" id="KW-0808">Transferase</keyword>
<evidence type="ECO:0000313" key="13">
    <source>
        <dbReference type="EMBL" id="BDL43911.1"/>
    </source>
</evidence>
<proteinExistence type="inferred from homology"/>
<feature type="binding site" evidence="9">
    <location>
        <position position="113"/>
    </location>
    <ligand>
        <name>4-amino-2-methyl-5-(diphosphooxymethyl)pyrimidine</name>
        <dbReference type="ChEBI" id="CHEBI:57841"/>
    </ligand>
</feature>
<dbReference type="Pfam" id="PF02581">
    <property type="entry name" value="TMP-TENI"/>
    <property type="match status" value="1"/>
</dbReference>
<reference evidence="13" key="1">
    <citation type="submission" date="2022-06" db="EMBL/GenBank/DDBJ databases">
        <title>Akkermansia biwalacus sp. nov., an anaerobic mucin-degrading bacterium isolated from human intestine.</title>
        <authorList>
            <person name="Kobayashi Y."/>
            <person name="Inoue S."/>
            <person name="Kawahara T."/>
            <person name="Kohda N."/>
        </authorList>
    </citation>
    <scope>NUCLEOTIDE SEQUENCE</scope>
    <source>
        <strain evidence="13">WON2089</strain>
    </source>
</reference>
<dbReference type="NCBIfam" id="TIGR00693">
    <property type="entry name" value="thiE"/>
    <property type="match status" value="1"/>
</dbReference>
<evidence type="ECO:0000313" key="14">
    <source>
        <dbReference type="Proteomes" id="UP001062263"/>
    </source>
</evidence>
<feature type="binding site" evidence="9">
    <location>
        <position position="94"/>
    </location>
    <ligand>
        <name>Mg(2+)</name>
        <dbReference type="ChEBI" id="CHEBI:18420"/>
    </ligand>
</feature>
<feature type="domain" description="Thiamine phosphate synthase/TenI" evidence="12">
    <location>
        <begin position="12"/>
        <end position="192"/>
    </location>
</feature>
<feature type="binding site" evidence="9">
    <location>
        <begin position="191"/>
        <end position="192"/>
    </location>
    <ligand>
        <name>2-[(2R,5Z)-2-carboxy-4-methylthiazol-5(2H)-ylidene]ethyl phosphate</name>
        <dbReference type="ChEBI" id="CHEBI:62899"/>
    </ligand>
</feature>
<feature type="binding site" evidence="9">
    <location>
        <position position="142"/>
    </location>
    <ligand>
        <name>4-amino-2-methyl-5-(diphosphooxymethyl)pyrimidine</name>
        <dbReference type="ChEBI" id="CHEBI:57841"/>
    </ligand>
</feature>
<comment type="catalytic activity">
    <reaction evidence="8 9 10">
        <text>2-[(2R,5Z)-2-carboxy-4-methylthiazol-5(2H)-ylidene]ethyl phosphate + 4-amino-2-methyl-5-(diphosphooxymethyl)pyrimidine + 2 H(+) = thiamine phosphate + CO2 + diphosphate</text>
        <dbReference type="Rhea" id="RHEA:47844"/>
        <dbReference type="ChEBI" id="CHEBI:15378"/>
        <dbReference type="ChEBI" id="CHEBI:16526"/>
        <dbReference type="ChEBI" id="CHEBI:33019"/>
        <dbReference type="ChEBI" id="CHEBI:37575"/>
        <dbReference type="ChEBI" id="CHEBI:57841"/>
        <dbReference type="ChEBI" id="CHEBI:62899"/>
        <dbReference type="EC" id="2.5.1.3"/>
    </reaction>
</comment>
<dbReference type="InterPro" id="IPR034291">
    <property type="entry name" value="TMP_synthase"/>
</dbReference>
<dbReference type="PANTHER" id="PTHR20857:SF15">
    <property type="entry name" value="THIAMINE-PHOSPHATE SYNTHASE"/>
    <property type="match status" value="1"/>
</dbReference>
<keyword evidence="4 9" id="KW-0460">Magnesium</keyword>
<keyword evidence="5 9" id="KW-0784">Thiamine biosynthesis</keyword>
<feature type="binding site" evidence="9">
    <location>
        <begin position="139"/>
        <end position="141"/>
    </location>
    <ligand>
        <name>2-[(2R,5Z)-2-carboxy-4-methylthiazol-5(2H)-ylidene]ethyl phosphate</name>
        <dbReference type="ChEBI" id="CHEBI:62899"/>
    </ligand>
</feature>
<comment type="function">
    <text evidence="9">Condenses 4-methyl-5-(beta-hydroxyethyl)thiazole monophosphate (THZ-P) and 2-methyl-4-amino-5-hydroxymethyl pyrimidine pyrophosphate (HMP-PP) to form thiamine monophosphate (TMP).</text>
</comment>
<dbReference type="CDD" id="cd00564">
    <property type="entry name" value="TMP_TenI"/>
    <property type="match status" value="1"/>
</dbReference>
<evidence type="ECO:0000256" key="6">
    <source>
        <dbReference type="ARBA" id="ARBA00047334"/>
    </source>
</evidence>
<feature type="binding site" evidence="9">
    <location>
        <position position="74"/>
    </location>
    <ligand>
        <name>4-amino-2-methyl-5-(diphosphooxymethyl)pyrimidine</name>
        <dbReference type="ChEBI" id="CHEBI:57841"/>
    </ligand>
</feature>
<feature type="binding site" evidence="9">
    <location>
        <position position="75"/>
    </location>
    <ligand>
        <name>Mg(2+)</name>
        <dbReference type="ChEBI" id="CHEBI:18420"/>
    </ligand>
</feature>
<protein>
    <recommendedName>
        <fullName evidence="9">Thiamine-phosphate synthase</fullName>
        <shortName evidence="9">TP synthase</shortName>
        <shortName evidence="9">TPS</shortName>
        <ecNumber evidence="9">2.5.1.3</ecNumber>
    </recommendedName>
    <alternativeName>
        <fullName evidence="9">Thiamine-phosphate pyrophosphorylase</fullName>
        <shortName evidence="9">TMP pyrophosphorylase</shortName>
        <shortName evidence="9">TMP-PPase</shortName>
    </alternativeName>
</protein>
<evidence type="ECO:0000256" key="5">
    <source>
        <dbReference type="ARBA" id="ARBA00022977"/>
    </source>
</evidence>
<dbReference type="EC" id="2.5.1.3" evidence="9"/>
<keyword evidence="3 9" id="KW-0479">Metal-binding</keyword>
<evidence type="ECO:0000259" key="12">
    <source>
        <dbReference type="Pfam" id="PF02581"/>
    </source>
</evidence>
<dbReference type="SUPFAM" id="SSF51391">
    <property type="entry name" value="Thiamin phosphate synthase"/>
    <property type="match status" value="1"/>
</dbReference>
<dbReference type="InterPro" id="IPR022998">
    <property type="entry name" value="ThiamineP_synth_TenI"/>
</dbReference>
<comment type="catalytic activity">
    <reaction evidence="6 9 10">
        <text>4-methyl-5-(2-phosphooxyethyl)-thiazole + 4-amino-2-methyl-5-(diphosphooxymethyl)pyrimidine + H(+) = thiamine phosphate + diphosphate</text>
        <dbReference type="Rhea" id="RHEA:22328"/>
        <dbReference type="ChEBI" id="CHEBI:15378"/>
        <dbReference type="ChEBI" id="CHEBI:33019"/>
        <dbReference type="ChEBI" id="CHEBI:37575"/>
        <dbReference type="ChEBI" id="CHEBI:57841"/>
        <dbReference type="ChEBI" id="CHEBI:58296"/>
        <dbReference type="EC" id="2.5.1.3"/>
    </reaction>
</comment>
<evidence type="ECO:0000256" key="7">
    <source>
        <dbReference type="ARBA" id="ARBA00047851"/>
    </source>
</evidence>
<feature type="binding site" evidence="9">
    <location>
        <begin position="42"/>
        <end position="46"/>
    </location>
    <ligand>
        <name>4-amino-2-methyl-5-(diphosphooxymethyl)pyrimidine</name>
        <dbReference type="ChEBI" id="CHEBI:57841"/>
    </ligand>
</feature>
<evidence type="ECO:0000256" key="9">
    <source>
        <dbReference type="HAMAP-Rule" id="MF_00097"/>
    </source>
</evidence>
<dbReference type="Gene3D" id="3.20.20.70">
    <property type="entry name" value="Aldolase class I"/>
    <property type="match status" value="1"/>
</dbReference>
<evidence type="ECO:0000256" key="8">
    <source>
        <dbReference type="ARBA" id="ARBA00047883"/>
    </source>
</evidence>
<dbReference type="InterPro" id="IPR036206">
    <property type="entry name" value="ThiamineP_synth_sf"/>
</dbReference>
<accession>A0ABM7ZGQ8</accession>
<evidence type="ECO:0000256" key="3">
    <source>
        <dbReference type="ARBA" id="ARBA00022723"/>
    </source>
</evidence>
<evidence type="ECO:0000256" key="11">
    <source>
        <dbReference type="RuleBase" id="RU004253"/>
    </source>
</evidence>
<dbReference type="PANTHER" id="PTHR20857">
    <property type="entry name" value="THIAMINE-PHOSPHATE PYROPHOSPHORYLASE"/>
    <property type="match status" value="1"/>
</dbReference>
<dbReference type="InterPro" id="IPR013785">
    <property type="entry name" value="Aldolase_TIM"/>
</dbReference>
<sequence>MNRMERLTACRLYGIVDLGYIPEDQLIPVSKKLLAGGLGILQLRAKNHAPEHIERMGRQLAPLCREYGCLFIINDYPEVARSIGADGVHLGQEDGKLEAARSLLGPDALIGRSTHSPEQALGGFREGADYIGFGPLFPTGTKPGRQAIGLEHIAGVQAQLPEDFPVFCIGGINKATLPAVLDAGATRAVIVSWLLTHPDITGTVEAVRRRLGEA</sequence>
<evidence type="ECO:0000256" key="1">
    <source>
        <dbReference type="ARBA" id="ARBA00005165"/>
    </source>
</evidence>
<comment type="cofactor">
    <cofactor evidence="9">
        <name>Mg(2+)</name>
        <dbReference type="ChEBI" id="CHEBI:18420"/>
    </cofactor>
    <text evidence="9">Binds 1 Mg(2+) ion per subunit.</text>
</comment>